<evidence type="ECO:0000313" key="2">
    <source>
        <dbReference type="Proteomes" id="UP001328107"/>
    </source>
</evidence>
<evidence type="ECO:0000313" key="1">
    <source>
        <dbReference type="EMBL" id="GMR45732.1"/>
    </source>
</evidence>
<dbReference type="AlphaFoldDB" id="A0AAN5HYN4"/>
<dbReference type="Proteomes" id="UP001328107">
    <property type="component" value="Unassembled WGS sequence"/>
</dbReference>
<name>A0AAN5HYN4_9BILA</name>
<organism evidence="1 2">
    <name type="scientific">Pristionchus mayeri</name>
    <dbReference type="NCBI Taxonomy" id="1317129"/>
    <lineage>
        <taxon>Eukaryota</taxon>
        <taxon>Metazoa</taxon>
        <taxon>Ecdysozoa</taxon>
        <taxon>Nematoda</taxon>
        <taxon>Chromadorea</taxon>
        <taxon>Rhabditida</taxon>
        <taxon>Rhabditina</taxon>
        <taxon>Diplogasteromorpha</taxon>
        <taxon>Diplogasteroidea</taxon>
        <taxon>Neodiplogasteridae</taxon>
        <taxon>Pristionchus</taxon>
    </lineage>
</organism>
<gene>
    <name evidence="1" type="ORF">PMAYCL1PPCAC_15927</name>
</gene>
<dbReference type="EMBL" id="BTRK01000004">
    <property type="protein sequence ID" value="GMR45732.1"/>
    <property type="molecule type" value="Genomic_DNA"/>
</dbReference>
<feature type="non-terminal residue" evidence="1">
    <location>
        <position position="112"/>
    </location>
</feature>
<accession>A0AAN5HYN4</accession>
<sequence length="112" mass="12851">YMRKCDKYVGCARQLSRRYRRARVTDSGIPVIVQGKRKKTTGVLKERASIFESDDDLNFIGLSTSPNHHNGRKKPTIAHYTRTADNASRFALRIDQFSRVAFPVTFIVFNLT</sequence>
<protein>
    <submittedName>
        <fullName evidence="1">Uncharacterized protein</fullName>
    </submittedName>
</protein>
<proteinExistence type="predicted"/>
<keyword evidence="2" id="KW-1185">Reference proteome</keyword>
<feature type="non-terminal residue" evidence="1">
    <location>
        <position position="1"/>
    </location>
</feature>
<reference evidence="2" key="1">
    <citation type="submission" date="2022-10" db="EMBL/GenBank/DDBJ databases">
        <title>Genome assembly of Pristionchus species.</title>
        <authorList>
            <person name="Yoshida K."/>
            <person name="Sommer R.J."/>
        </authorList>
    </citation>
    <scope>NUCLEOTIDE SEQUENCE [LARGE SCALE GENOMIC DNA]</scope>
    <source>
        <strain evidence="2">RS5460</strain>
    </source>
</reference>
<comment type="caution">
    <text evidence="1">The sequence shown here is derived from an EMBL/GenBank/DDBJ whole genome shotgun (WGS) entry which is preliminary data.</text>
</comment>